<dbReference type="SUPFAM" id="SSF54695">
    <property type="entry name" value="POZ domain"/>
    <property type="match status" value="1"/>
</dbReference>
<dbReference type="Gene3D" id="3.30.710.10">
    <property type="entry name" value="Potassium Channel Kv1.1, Chain A"/>
    <property type="match status" value="1"/>
</dbReference>
<dbReference type="GO" id="GO:0051260">
    <property type="term" value="P:protein homooligomerization"/>
    <property type="evidence" value="ECO:0007669"/>
    <property type="project" value="InterPro"/>
</dbReference>
<dbReference type="InterPro" id="IPR000210">
    <property type="entry name" value="BTB/POZ_dom"/>
</dbReference>
<evidence type="ECO:0000313" key="3">
    <source>
        <dbReference type="Proteomes" id="UP000887575"/>
    </source>
</evidence>
<proteinExistence type="predicted"/>
<evidence type="ECO:0000259" key="2">
    <source>
        <dbReference type="PROSITE" id="PS50097"/>
    </source>
</evidence>
<reference evidence="4" key="1">
    <citation type="submission" date="2024-02" db="UniProtKB">
        <authorList>
            <consortium name="WormBaseParasite"/>
        </authorList>
    </citation>
    <scope>IDENTIFICATION</scope>
</reference>
<feature type="domain" description="BTB" evidence="2">
    <location>
        <begin position="4"/>
        <end position="70"/>
    </location>
</feature>
<protein>
    <submittedName>
        <fullName evidence="4">BTB domain-containing protein</fullName>
    </submittedName>
</protein>
<dbReference type="Proteomes" id="UP000887575">
    <property type="component" value="Unassembled WGS sequence"/>
</dbReference>
<accession>A0AAF3ECT0</accession>
<dbReference type="InterPro" id="IPR003131">
    <property type="entry name" value="T1-type_BTB"/>
</dbReference>
<dbReference type="WBParaSite" id="MBELARI_LOCUS11764">
    <property type="protein sequence ID" value="MBELARI_LOCUS11764"/>
    <property type="gene ID" value="MBELARI_LOCUS11764"/>
</dbReference>
<keyword evidence="3" id="KW-1185">Reference proteome</keyword>
<dbReference type="SMART" id="SM00225">
    <property type="entry name" value="BTB"/>
    <property type="match status" value="1"/>
</dbReference>
<dbReference type="InterPro" id="IPR045068">
    <property type="entry name" value="BACURD1-3"/>
</dbReference>
<evidence type="ECO:0000313" key="4">
    <source>
        <dbReference type="WBParaSite" id="MBELARI_LOCUS11764"/>
    </source>
</evidence>
<dbReference type="AlphaFoldDB" id="A0AAF3ECT0"/>
<evidence type="ECO:0000256" key="1">
    <source>
        <dbReference type="SAM" id="MobiDB-lite"/>
    </source>
</evidence>
<sequence>MNSSAVVLNIGGKRFETTTDTLQSVENTYFDALLKRWSAKMNEEIFIDRDSTQFRYILNYLRTRELPIGLSSSAWNELKIEAEFYNLPQLILPEPPISSSDNEDLREGDLVSLKSQAVSEFGHVLGSYPHEKCHECREETLNINLFKANDKPQPFEMTKNDSNSTTTNPRPKQSREIITKQPIESEKVVPAVFFGLCCCPNADLNNAHSYCPLCEKPFKNGWWTCVERKLESRIRPLHNEIFFKGIRFVATKSVFRIEQLTDHCGLLRRIFPRTAENVSRIHLPRDFVTKTDYMPPESELN</sequence>
<feature type="region of interest" description="Disordered" evidence="1">
    <location>
        <begin position="151"/>
        <end position="175"/>
    </location>
</feature>
<dbReference type="Pfam" id="PF02214">
    <property type="entry name" value="BTB_2"/>
    <property type="match status" value="1"/>
</dbReference>
<dbReference type="InterPro" id="IPR011333">
    <property type="entry name" value="SKP1/BTB/POZ_sf"/>
</dbReference>
<organism evidence="3 4">
    <name type="scientific">Mesorhabditis belari</name>
    <dbReference type="NCBI Taxonomy" id="2138241"/>
    <lineage>
        <taxon>Eukaryota</taxon>
        <taxon>Metazoa</taxon>
        <taxon>Ecdysozoa</taxon>
        <taxon>Nematoda</taxon>
        <taxon>Chromadorea</taxon>
        <taxon>Rhabditida</taxon>
        <taxon>Rhabditina</taxon>
        <taxon>Rhabditomorpha</taxon>
        <taxon>Rhabditoidea</taxon>
        <taxon>Rhabditidae</taxon>
        <taxon>Mesorhabditinae</taxon>
        <taxon>Mesorhabditis</taxon>
    </lineage>
</organism>
<feature type="compositionally biased region" description="Polar residues" evidence="1">
    <location>
        <begin position="160"/>
        <end position="171"/>
    </location>
</feature>
<dbReference type="PANTHER" id="PTHR11145">
    <property type="entry name" value="BTB/POZ DOMAIN-CONTAINING ADAPTER FOR CUL3-MEDIATED RHOA DEGRADATION PROTEIN FAMILY MEMBER"/>
    <property type="match status" value="1"/>
</dbReference>
<dbReference type="PROSITE" id="PS50097">
    <property type="entry name" value="BTB"/>
    <property type="match status" value="1"/>
</dbReference>
<dbReference type="PANTHER" id="PTHR11145:SF8">
    <property type="entry name" value="RE57120P"/>
    <property type="match status" value="1"/>
</dbReference>
<name>A0AAF3ECT0_9BILA</name>